<dbReference type="Proteomes" id="UP000190188">
    <property type="component" value="Unassembled WGS sequence"/>
</dbReference>
<evidence type="ECO:0000313" key="4">
    <source>
        <dbReference type="Proteomes" id="UP000190188"/>
    </source>
</evidence>
<evidence type="ECO:0000259" key="2">
    <source>
        <dbReference type="Pfam" id="PF07833"/>
    </source>
</evidence>
<dbReference type="STRING" id="1324314.BVG16_12100"/>
<protein>
    <recommendedName>
        <fullName evidence="2">Copper amine oxidase-like N-terminal domain-containing protein</fullName>
    </recommendedName>
</protein>
<organism evidence="3 4">
    <name type="scientific">Paenibacillus selenitireducens</name>
    <dbReference type="NCBI Taxonomy" id="1324314"/>
    <lineage>
        <taxon>Bacteria</taxon>
        <taxon>Bacillati</taxon>
        <taxon>Bacillota</taxon>
        <taxon>Bacilli</taxon>
        <taxon>Bacillales</taxon>
        <taxon>Paenibacillaceae</taxon>
        <taxon>Paenibacillus</taxon>
    </lineage>
</organism>
<feature type="domain" description="Copper amine oxidase-like N-terminal" evidence="2">
    <location>
        <begin position="270"/>
        <end position="381"/>
    </location>
</feature>
<evidence type="ECO:0000313" key="3">
    <source>
        <dbReference type="EMBL" id="OPA78600.1"/>
    </source>
</evidence>
<accession>A0A1T2XFG9</accession>
<dbReference type="SUPFAM" id="SSF55383">
    <property type="entry name" value="Copper amine oxidase, domain N"/>
    <property type="match status" value="1"/>
</dbReference>
<proteinExistence type="predicted"/>
<comment type="caution">
    <text evidence="3">The sequence shown here is derived from an EMBL/GenBank/DDBJ whole genome shotgun (WGS) entry which is preliminary data.</text>
</comment>
<name>A0A1T2XFG9_9BACL</name>
<keyword evidence="4" id="KW-1185">Reference proteome</keyword>
<feature type="signal peptide" evidence="1">
    <location>
        <begin position="1"/>
        <end position="31"/>
    </location>
</feature>
<dbReference type="InterPro" id="IPR036582">
    <property type="entry name" value="Mao_N_sf"/>
</dbReference>
<dbReference type="EMBL" id="MSZX01000004">
    <property type="protein sequence ID" value="OPA78600.1"/>
    <property type="molecule type" value="Genomic_DNA"/>
</dbReference>
<reference evidence="3 4" key="1">
    <citation type="submission" date="2017-01" db="EMBL/GenBank/DDBJ databases">
        <title>Genome analysis of Paenibacillus selenitrireducens ES3-24.</title>
        <authorList>
            <person name="Xu D."/>
            <person name="Yao R."/>
            <person name="Zheng S."/>
        </authorList>
    </citation>
    <scope>NUCLEOTIDE SEQUENCE [LARGE SCALE GENOMIC DNA]</scope>
    <source>
        <strain evidence="3 4">ES3-24</strain>
    </source>
</reference>
<dbReference type="Pfam" id="PF07833">
    <property type="entry name" value="Cu_amine_oxidN1"/>
    <property type="match status" value="1"/>
</dbReference>
<dbReference type="RefSeq" id="WP_078498932.1">
    <property type="nucleotide sequence ID" value="NZ_MSZX01000004.1"/>
</dbReference>
<dbReference type="PROSITE" id="PS51257">
    <property type="entry name" value="PROKAR_LIPOPROTEIN"/>
    <property type="match status" value="1"/>
</dbReference>
<gene>
    <name evidence="3" type="ORF">BVG16_12100</name>
</gene>
<dbReference type="InterPro" id="IPR012854">
    <property type="entry name" value="Cu_amine_oxidase-like_N"/>
</dbReference>
<feature type="chain" id="PRO_5013295413" description="Copper amine oxidase-like N-terminal domain-containing protein" evidence="1">
    <location>
        <begin position="32"/>
        <end position="498"/>
    </location>
</feature>
<sequence length="498" mass="55191">MKASRFLITTFITLLLASCVPVTPAPQTAQAMGTNTVTYRTEDIKRVNMSHADLQYLPLFASREEDQALISTVAQALTKLIGKAKPYTNTMDAEQHFFATDFTITFNDDTSLSLTFASQDTVVIQDGEQEYYAQNADVVKELNKLLKMPEQTRISTLQPRIGETIRLTGSDAHSEQGPIQLYVIPDGILSGYTSVKGESFPSKRALRIYVGTISQARYDVSFPLPAYGEAVDGSLQPITPGKWELTYVTNGLTSSRQIEIQAPLKPLLSINGVPVTDPAIQPVLRDGRMLLPLRSLASALGWHVSYLGHSKQVSISTSSNGSAAMTAPQQKKVSLWIDGEPLFTPEAEPIVLNGVTYLPLRAIADAFHFDITWSKEIGSVHLQYQPSLLPLDGYAKDSTEYAIAAIVNEYAVALNKRDGQKLKTLFKQKDYFFPAFEDIGYRQITAVRDIRFQSRYEGKAYVAYVTFNYLFNRNGDNSSSPGIALILENNKWLIADID</sequence>
<evidence type="ECO:0000256" key="1">
    <source>
        <dbReference type="SAM" id="SignalP"/>
    </source>
</evidence>
<dbReference type="AlphaFoldDB" id="A0A1T2XFG9"/>
<dbReference type="Gene3D" id="3.30.457.10">
    <property type="entry name" value="Copper amine oxidase-like, N-terminal domain"/>
    <property type="match status" value="1"/>
</dbReference>
<keyword evidence="1" id="KW-0732">Signal</keyword>